<keyword evidence="5 8" id="KW-0378">Hydrolase</keyword>
<dbReference type="GO" id="GO:0004528">
    <property type="term" value="F:phosphodiesterase I activity"/>
    <property type="evidence" value="ECO:0007669"/>
    <property type="project" value="UniProtKB-EC"/>
</dbReference>
<dbReference type="GO" id="GO:0036297">
    <property type="term" value="P:interstrand cross-link repair"/>
    <property type="evidence" value="ECO:0007669"/>
    <property type="project" value="InterPro"/>
</dbReference>
<feature type="compositionally biased region" description="Low complexity" evidence="9">
    <location>
        <begin position="183"/>
        <end position="204"/>
    </location>
</feature>
<feature type="compositionally biased region" description="Basic and acidic residues" evidence="9">
    <location>
        <begin position="16"/>
        <end position="30"/>
    </location>
</feature>
<dbReference type="InterPro" id="IPR011856">
    <property type="entry name" value="tRNA_endonuc-like_dom_sf"/>
</dbReference>
<keyword evidence="8" id="KW-0539">Nucleus</keyword>
<feature type="compositionally biased region" description="Low complexity" evidence="9">
    <location>
        <begin position="154"/>
        <end position="168"/>
    </location>
</feature>
<feature type="region of interest" description="Disordered" evidence="9">
    <location>
        <begin position="1"/>
        <end position="116"/>
    </location>
</feature>
<feature type="region of interest" description="Disordered" evidence="9">
    <location>
        <begin position="154"/>
        <end position="229"/>
    </location>
</feature>
<dbReference type="CDD" id="cd22326">
    <property type="entry name" value="FAN1-like"/>
    <property type="match status" value="1"/>
</dbReference>
<dbReference type="GO" id="GO:0008409">
    <property type="term" value="F:5'-3' exonuclease activity"/>
    <property type="evidence" value="ECO:0007669"/>
    <property type="project" value="TreeGrafter"/>
</dbReference>
<feature type="compositionally biased region" description="Low complexity" evidence="9">
    <location>
        <begin position="216"/>
        <end position="229"/>
    </location>
</feature>
<dbReference type="InterPro" id="IPR014883">
    <property type="entry name" value="VRR_NUC"/>
</dbReference>
<dbReference type="PROSITE" id="PS50800">
    <property type="entry name" value="SAP"/>
    <property type="match status" value="1"/>
</dbReference>
<dbReference type="EMBL" id="GECU01031966">
    <property type="protein sequence ID" value="JAS75740.1"/>
    <property type="molecule type" value="Transcribed_RNA"/>
</dbReference>
<organism evidence="11">
    <name type="scientific">Homalodisca liturata</name>
    <dbReference type="NCBI Taxonomy" id="320908"/>
    <lineage>
        <taxon>Eukaryota</taxon>
        <taxon>Metazoa</taxon>
        <taxon>Ecdysozoa</taxon>
        <taxon>Arthropoda</taxon>
        <taxon>Hexapoda</taxon>
        <taxon>Insecta</taxon>
        <taxon>Pterygota</taxon>
        <taxon>Neoptera</taxon>
        <taxon>Paraneoptera</taxon>
        <taxon>Hemiptera</taxon>
        <taxon>Auchenorrhyncha</taxon>
        <taxon>Membracoidea</taxon>
        <taxon>Cicadellidae</taxon>
        <taxon>Cicadellinae</taxon>
        <taxon>Proconiini</taxon>
        <taxon>Homalodisca</taxon>
    </lineage>
</organism>
<reference evidence="11" key="1">
    <citation type="submission" date="2015-11" db="EMBL/GenBank/DDBJ databases">
        <title>De novo transcriptome assembly of four potential Pierce s Disease insect vectors from Arizona vineyards.</title>
        <authorList>
            <person name="Tassone E.E."/>
        </authorList>
    </citation>
    <scope>NUCLEOTIDE SEQUENCE</scope>
</reference>
<sequence>MDKKRLSLKSTNKVSVRKDLFGTHDARNDESSSQSTENTQSPLKTIWGESNSYTYNQPTSNSLLLSPALKRSPNRFSTPQTPIKSPGTPRKKTTPRKLSKYSPFRKKVHNPNPKESIKRFFCVKESNPSENKSSQPQKALQGIKPLQDVWASSSLSSTSNMNTNNSQSFVEGMSSKEEHSEENSSSSISINNTPEKTPNTTPKKNTPDKLPEKSNSSTPESTKKLTLSSSKITGSKDVYGTFLLRIIMDIMINDTDPDGVKLFNDEEYDHINTFNKFDQPSQRLYGRLLNRKLDWIRTSTMKYGDVNLQLELMQQNKFITSDCSNEGLENLLNLLTMPDLKKLCKSYKLPESGVKSDLISRIIARARQPSIKNYFAQNTNNSSGETLLRGKIYEMLGVVIKVENGPCQTFSRCLLFFSYPHFRGLERDRFSDQLALVSQVRNLTFPTYEITRTQIFHSREHFLSYEAALIESSAMTEAKEDKNWDLALSRVRSIYQKVKSYLADEQMRKEVEAMPDFLRRFTAGGCYVRALGSGIKVLKKTEQTLGEAEACLLLLLDQRLFSRHRRGEWFEELALLYQHNLKDNVKATQAVLRGLRDEYIDLVSRHTLCARAAMLEGRKKNGLKDYLKDALAAQRGLVESLEEPPSVTISQQMMNSSRPGLKQVYIQNSADGQMLSSVEEVAREHFRQQGFTYGAHDEGGIIKSLIFTCFWNEIYGETMADGHGLFHSEYQTMPLDWNSEAFYNRRREKLKSKLQDLAEGGVEAVISAFQESCENNINKESVVNWSYIDNYEITKSLIRSIDIDVFLNLSRLLLRHHRTFGAGFPDLTLWDPIEHKCIFVEVKSPNDQLSMKQRVWLHSLNKMGAKALVCHVQSVGCKGQKRRASPTRDSQ</sequence>
<dbReference type="GO" id="GO:0005634">
    <property type="term" value="C:nucleus"/>
    <property type="evidence" value="ECO:0007669"/>
    <property type="project" value="UniProtKB-SubCell"/>
</dbReference>
<dbReference type="AlphaFoldDB" id="A0A1B6HG92"/>
<dbReference type="InterPro" id="IPR033315">
    <property type="entry name" value="Fan1-like"/>
</dbReference>
<dbReference type="InterPro" id="IPR003034">
    <property type="entry name" value="SAP_dom"/>
</dbReference>
<accession>A0A1B6HG92</accession>
<evidence type="ECO:0000256" key="4">
    <source>
        <dbReference type="ARBA" id="ARBA00022723"/>
    </source>
</evidence>
<keyword evidence="7 8" id="KW-0464">Manganese</keyword>
<dbReference type="GO" id="GO:0046872">
    <property type="term" value="F:metal ion binding"/>
    <property type="evidence" value="ECO:0007669"/>
    <property type="project" value="UniProtKB-KW"/>
</dbReference>
<comment type="cofactor">
    <cofactor evidence="8">
        <name>Mg(2+)</name>
        <dbReference type="ChEBI" id="CHEBI:18420"/>
    </cofactor>
    <cofactor evidence="8">
        <name>Mn(2+)</name>
        <dbReference type="ChEBI" id="CHEBI:29035"/>
    </cofactor>
</comment>
<keyword evidence="6 8" id="KW-0460">Magnesium</keyword>
<dbReference type="Pfam" id="PF02037">
    <property type="entry name" value="SAP"/>
    <property type="match status" value="1"/>
</dbReference>
<keyword evidence="8" id="KW-0227">DNA damage</keyword>
<comment type="function">
    <text evidence="8">Nuclease required for the repair of DNA interstrand cross-links (ICL). Acts as a 5'-3' exonuclease that anchors at a cut end of DNA and cleaves DNA successively at every third nucleotide, allowing to excise an ICL from one strand through flanking incisions.</text>
</comment>
<dbReference type="PANTHER" id="PTHR15749:SF4">
    <property type="entry name" value="FANCONI-ASSOCIATED NUCLEASE 1"/>
    <property type="match status" value="1"/>
</dbReference>
<feature type="domain" description="SAP" evidence="10">
    <location>
        <begin position="332"/>
        <end position="366"/>
    </location>
</feature>
<evidence type="ECO:0000256" key="5">
    <source>
        <dbReference type="ARBA" id="ARBA00022801"/>
    </source>
</evidence>
<evidence type="ECO:0000313" key="11">
    <source>
        <dbReference type="EMBL" id="JAS73693.1"/>
    </source>
</evidence>
<proteinExistence type="inferred from homology"/>
<protein>
    <recommendedName>
        <fullName evidence="8">Fanconi-associated nuclease</fullName>
        <ecNumber evidence="8">3.1.4.1</ecNumber>
    </recommendedName>
</protein>
<dbReference type="SMART" id="SM00990">
    <property type="entry name" value="VRR_NUC"/>
    <property type="match status" value="1"/>
</dbReference>
<feature type="compositionally biased region" description="Polar residues" evidence="9">
    <location>
        <begin position="48"/>
        <end position="64"/>
    </location>
</feature>
<comment type="catalytic activity">
    <reaction evidence="1 8">
        <text>Hydrolytically removes 5'-nucleotides successively from the 3'-hydroxy termini of 3'-hydroxy-terminated oligonucleotides.</text>
        <dbReference type="EC" id="3.1.4.1"/>
    </reaction>
</comment>
<feature type="compositionally biased region" description="Low complexity" evidence="9">
    <location>
        <begin position="31"/>
        <end position="41"/>
    </location>
</feature>
<dbReference type="Pfam" id="PF08774">
    <property type="entry name" value="VRR_NUC"/>
    <property type="match status" value="1"/>
</dbReference>
<evidence type="ECO:0000256" key="8">
    <source>
        <dbReference type="RuleBase" id="RU365033"/>
    </source>
</evidence>
<comment type="subcellular location">
    <subcellularLocation>
        <location evidence="8">Nucleus</location>
    </subcellularLocation>
</comment>
<dbReference type="PANTHER" id="PTHR15749">
    <property type="entry name" value="FANCONI-ASSOCIATED NUCLEASE 1"/>
    <property type="match status" value="1"/>
</dbReference>
<dbReference type="Gene3D" id="3.40.1350.10">
    <property type="match status" value="1"/>
</dbReference>
<dbReference type="EMBL" id="GECU01034013">
    <property type="protein sequence ID" value="JAS73693.1"/>
    <property type="molecule type" value="Transcribed_RNA"/>
</dbReference>
<evidence type="ECO:0000256" key="1">
    <source>
        <dbReference type="ARBA" id="ARBA00000983"/>
    </source>
</evidence>
<dbReference type="GO" id="GO:0017108">
    <property type="term" value="F:5'-flap endonuclease activity"/>
    <property type="evidence" value="ECO:0007669"/>
    <property type="project" value="TreeGrafter"/>
</dbReference>
<gene>
    <name evidence="11" type="ORF">g.29254</name>
    <name evidence="12" type="ORF">g.29256</name>
</gene>
<keyword evidence="4 8" id="KW-0479">Metal-binding</keyword>
<feature type="compositionally biased region" description="Basic residues" evidence="9">
    <location>
        <begin position="89"/>
        <end position="109"/>
    </location>
</feature>
<evidence type="ECO:0000256" key="2">
    <source>
        <dbReference type="ARBA" id="ARBA00005533"/>
    </source>
</evidence>
<comment type="similarity">
    <text evidence="2 8">Belongs to the FAN1 family.</text>
</comment>
<dbReference type="Pfam" id="PF21170">
    <property type="entry name" value="FAN1_TPR"/>
    <property type="match status" value="1"/>
</dbReference>
<evidence type="ECO:0000256" key="7">
    <source>
        <dbReference type="ARBA" id="ARBA00023211"/>
    </source>
</evidence>
<evidence type="ECO:0000313" key="12">
    <source>
        <dbReference type="EMBL" id="JAS75740.1"/>
    </source>
</evidence>
<evidence type="ECO:0000256" key="3">
    <source>
        <dbReference type="ARBA" id="ARBA00022722"/>
    </source>
</evidence>
<dbReference type="Gene3D" id="1.10.720.30">
    <property type="entry name" value="SAP domain"/>
    <property type="match status" value="1"/>
</dbReference>
<evidence type="ECO:0000256" key="9">
    <source>
        <dbReference type="SAM" id="MobiDB-lite"/>
    </source>
</evidence>
<evidence type="ECO:0000259" key="10">
    <source>
        <dbReference type="PROSITE" id="PS50800"/>
    </source>
</evidence>
<dbReference type="SUPFAM" id="SSF68906">
    <property type="entry name" value="SAP domain"/>
    <property type="match status" value="1"/>
</dbReference>
<feature type="compositionally biased region" description="Polar residues" evidence="9">
    <location>
        <begin position="74"/>
        <end position="83"/>
    </location>
</feature>
<dbReference type="SMART" id="SM00513">
    <property type="entry name" value="SAP"/>
    <property type="match status" value="1"/>
</dbReference>
<dbReference type="InterPro" id="IPR036361">
    <property type="entry name" value="SAP_dom_sf"/>
</dbReference>
<dbReference type="InterPro" id="IPR049132">
    <property type="entry name" value="FAN1-like_euk"/>
</dbReference>
<keyword evidence="8" id="KW-0234">DNA repair</keyword>
<dbReference type="EC" id="3.1.4.1" evidence="8"/>
<dbReference type="InterPro" id="IPR049126">
    <property type="entry name" value="FAN1-like_TPR"/>
</dbReference>
<name>A0A1B6HG92_9HEMI</name>
<dbReference type="GO" id="GO:0070336">
    <property type="term" value="F:flap-structured DNA binding"/>
    <property type="evidence" value="ECO:0007669"/>
    <property type="project" value="TreeGrafter"/>
</dbReference>
<keyword evidence="3 8" id="KW-0540">Nuclease</keyword>
<evidence type="ECO:0000256" key="6">
    <source>
        <dbReference type="ARBA" id="ARBA00022842"/>
    </source>
</evidence>